<evidence type="ECO:0000313" key="5">
    <source>
        <dbReference type="Proteomes" id="UP001152747"/>
    </source>
</evidence>
<feature type="chain" id="PRO_5040451027" description="ZP domain-containing protein" evidence="3">
    <location>
        <begin position="30"/>
        <end position="667"/>
    </location>
</feature>
<proteinExistence type="predicted"/>
<feature type="region of interest" description="Disordered" evidence="1">
    <location>
        <begin position="358"/>
        <end position="404"/>
    </location>
</feature>
<feature type="region of interest" description="Disordered" evidence="1">
    <location>
        <begin position="421"/>
        <end position="459"/>
    </location>
</feature>
<name>A0A9P1NB36_9PELO</name>
<feature type="compositionally biased region" description="Low complexity" evidence="1">
    <location>
        <begin position="173"/>
        <end position="191"/>
    </location>
</feature>
<evidence type="ECO:0000256" key="1">
    <source>
        <dbReference type="SAM" id="MobiDB-lite"/>
    </source>
</evidence>
<comment type="caution">
    <text evidence="4">The sequence shown here is derived from an EMBL/GenBank/DDBJ whole genome shotgun (WGS) entry which is preliminary data.</text>
</comment>
<protein>
    <recommendedName>
        <fullName evidence="6">ZP domain-containing protein</fullName>
    </recommendedName>
</protein>
<dbReference type="OrthoDB" id="5810112at2759"/>
<feature type="region of interest" description="Disordered" evidence="1">
    <location>
        <begin position="169"/>
        <end position="191"/>
    </location>
</feature>
<sequence length="667" mass="74301">MKKRLAMISSSNINLLLLISFIFLTQIESQVTIAKNTQVTPRCGSQLISIEINFDPTQLPGGKFYDWIVVGVSGRPECRLRGNGETKYIVEIAVFNDPCLTQIPAQNVFQNRVRIGKNPVVILEGDQSITVKCVYGLPTVETLAMPVINPNFNIDNLAHAGLSETSLTSAQTNSFSSDNDPNSNSNFNFNQNQNLNNKNQFFISQTQAPEQPQGEANIIPNGMSSTDEEVNNQPSTSSFSGFGGGGNEGGSIQQPQTQFTANPIRPQIPIRLGNEDLQLHTALPPDSFVPRQQNNFENGDFNVNATASKRRSSFSIVFLLAIIFAIILILLCLVCLFFFLRKRREERNRRLLIDGVSSADESKRTESQTRWTDASTDGYASPGTGEARPGRSATSMFDKRTARVAESREVPIPVISVRKNRSDSAAHYSKAGNNRHNSTSSTKERKKSPAPSAPVIKHLPPLKSNLEEFVSKTYAMGEYNDLASPAYAYTSEVYDEREVDIGFGTNKSQKIKRRPRAEIQDESAVSSYRSITEIVHAAETTNLTPSTIAMSSNENKSSDENNEMEQVLIDCVSTIRGFGYRKLTEQEMGRWKNLIQRDKYLRNLLISSKSVAEIEDIFEGDDYKNMFSSTKWHEIAQCVHRALTSSLDRTNSQSQLQLFVGNVHSDW</sequence>
<evidence type="ECO:0008006" key="6">
    <source>
        <dbReference type="Google" id="ProtNLM"/>
    </source>
</evidence>
<keyword evidence="2" id="KW-1133">Transmembrane helix</keyword>
<feature type="compositionally biased region" description="Polar residues" evidence="1">
    <location>
        <begin position="431"/>
        <end position="441"/>
    </location>
</feature>
<feature type="region of interest" description="Disordered" evidence="1">
    <location>
        <begin position="207"/>
        <end position="255"/>
    </location>
</feature>
<keyword evidence="3" id="KW-0732">Signal</keyword>
<dbReference type="Proteomes" id="UP001152747">
    <property type="component" value="Unassembled WGS sequence"/>
</dbReference>
<evidence type="ECO:0000256" key="3">
    <source>
        <dbReference type="SAM" id="SignalP"/>
    </source>
</evidence>
<keyword evidence="5" id="KW-1185">Reference proteome</keyword>
<organism evidence="4 5">
    <name type="scientific">Caenorhabditis angaria</name>
    <dbReference type="NCBI Taxonomy" id="860376"/>
    <lineage>
        <taxon>Eukaryota</taxon>
        <taxon>Metazoa</taxon>
        <taxon>Ecdysozoa</taxon>
        <taxon>Nematoda</taxon>
        <taxon>Chromadorea</taxon>
        <taxon>Rhabditida</taxon>
        <taxon>Rhabditina</taxon>
        <taxon>Rhabditomorpha</taxon>
        <taxon>Rhabditoidea</taxon>
        <taxon>Rhabditidae</taxon>
        <taxon>Peloderinae</taxon>
        <taxon>Caenorhabditis</taxon>
    </lineage>
</organism>
<keyword evidence="2" id="KW-0812">Transmembrane</keyword>
<keyword evidence="2" id="KW-0472">Membrane</keyword>
<reference evidence="4" key="1">
    <citation type="submission" date="2022-11" db="EMBL/GenBank/DDBJ databases">
        <authorList>
            <person name="Kikuchi T."/>
        </authorList>
    </citation>
    <scope>NUCLEOTIDE SEQUENCE</scope>
    <source>
        <strain evidence="4">PS1010</strain>
    </source>
</reference>
<gene>
    <name evidence="4" type="ORF">CAMP_LOCUS19007</name>
</gene>
<evidence type="ECO:0000313" key="4">
    <source>
        <dbReference type="EMBL" id="CAI5456370.1"/>
    </source>
</evidence>
<dbReference type="EMBL" id="CANHGI010000006">
    <property type="protein sequence ID" value="CAI5456370.1"/>
    <property type="molecule type" value="Genomic_DNA"/>
</dbReference>
<feature type="transmembrane region" description="Helical" evidence="2">
    <location>
        <begin position="316"/>
        <end position="340"/>
    </location>
</feature>
<evidence type="ECO:0000256" key="2">
    <source>
        <dbReference type="SAM" id="Phobius"/>
    </source>
</evidence>
<accession>A0A9P1NB36</accession>
<dbReference type="AlphaFoldDB" id="A0A9P1NB36"/>
<feature type="signal peptide" evidence="3">
    <location>
        <begin position="1"/>
        <end position="29"/>
    </location>
</feature>